<keyword evidence="3" id="KW-1185">Reference proteome</keyword>
<accession>D2QLK7</accession>
<reference evidence="2 3" key="1">
    <citation type="journal article" date="2010" name="Stand. Genomic Sci.">
        <title>Complete genome sequence of Spirosoma linguale type strain (1).</title>
        <authorList>
            <person name="Lail K."/>
            <person name="Sikorski J."/>
            <person name="Saunders E."/>
            <person name="Lapidus A."/>
            <person name="Glavina Del Rio T."/>
            <person name="Copeland A."/>
            <person name="Tice H."/>
            <person name="Cheng J.-F."/>
            <person name="Lucas S."/>
            <person name="Nolan M."/>
            <person name="Bruce D."/>
            <person name="Goodwin L."/>
            <person name="Pitluck S."/>
            <person name="Ivanova N."/>
            <person name="Mavromatis K."/>
            <person name="Ovchinnikova G."/>
            <person name="Pati A."/>
            <person name="Chen A."/>
            <person name="Palaniappan K."/>
            <person name="Land M."/>
            <person name="Hauser L."/>
            <person name="Chang Y.-J."/>
            <person name="Jeffries C.D."/>
            <person name="Chain P."/>
            <person name="Brettin T."/>
            <person name="Detter J.C."/>
            <person name="Schuetze A."/>
            <person name="Rohde M."/>
            <person name="Tindall B.J."/>
            <person name="Goeker M."/>
            <person name="Bristow J."/>
            <person name="Eisen J.A."/>
            <person name="Markowitz V."/>
            <person name="Hugenholtz P."/>
            <person name="Kyrpides N.C."/>
            <person name="Klenk H.-P."/>
            <person name="Chen F."/>
        </authorList>
    </citation>
    <scope>NUCLEOTIDE SEQUENCE [LARGE SCALE GENOMIC DNA]</scope>
    <source>
        <strain evidence="3">ATCC 33905 / DSM 74 / LMG 10896 / Claus 1</strain>
    </source>
</reference>
<dbReference type="Proteomes" id="UP000002028">
    <property type="component" value="Chromosome"/>
</dbReference>
<dbReference type="AlphaFoldDB" id="D2QLK7"/>
<protein>
    <submittedName>
        <fullName evidence="2">Uncharacterized protein</fullName>
    </submittedName>
</protein>
<name>D2QLK7_SPILD</name>
<organism evidence="2 3">
    <name type="scientific">Spirosoma linguale (strain ATCC 33905 / DSM 74 / LMG 10896 / Claus 1)</name>
    <dbReference type="NCBI Taxonomy" id="504472"/>
    <lineage>
        <taxon>Bacteria</taxon>
        <taxon>Pseudomonadati</taxon>
        <taxon>Bacteroidota</taxon>
        <taxon>Cytophagia</taxon>
        <taxon>Cytophagales</taxon>
        <taxon>Cytophagaceae</taxon>
        <taxon>Spirosoma</taxon>
    </lineage>
</organism>
<dbReference type="HOGENOM" id="CLU_194454_0_0_10"/>
<sequence>MQLQLINGQFSPQEALDILTKMTYVKVNYHEQQINASDTAEDIKSREKRIKDLQRNLQEARNAIAQSGQQRVSLQADIILTIGPAQP</sequence>
<evidence type="ECO:0000313" key="3">
    <source>
        <dbReference type="Proteomes" id="UP000002028"/>
    </source>
</evidence>
<evidence type="ECO:0000256" key="1">
    <source>
        <dbReference type="SAM" id="Coils"/>
    </source>
</evidence>
<dbReference type="RefSeq" id="WP_012928802.1">
    <property type="nucleotide sequence ID" value="NC_013730.1"/>
</dbReference>
<dbReference type="KEGG" id="sli:Slin_4315"/>
<evidence type="ECO:0000313" key="2">
    <source>
        <dbReference type="EMBL" id="ADB40297.1"/>
    </source>
</evidence>
<dbReference type="eggNOG" id="ENOG50334A8">
    <property type="taxonomic scope" value="Bacteria"/>
</dbReference>
<keyword evidence="1" id="KW-0175">Coiled coil</keyword>
<feature type="coiled-coil region" evidence="1">
    <location>
        <begin position="36"/>
        <end position="77"/>
    </location>
</feature>
<dbReference type="EMBL" id="CP001769">
    <property type="protein sequence ID" value="ADB40297.1"/>
    <property type="molecule type" value="Genomic_DNA"/>
</dbReference>
<proteinExistence type="predicted"/>
<gene>
    <name evidence="2" type="ordered locus">Slin_4315</name>
</gene>